<dbReference type="OrthoDB" id="3350619at2759"/>
<protein>
    <recommendedName>
        <fullName evidence="2">Ubiquitin 3 binding protein But2 C-terminal domain-containing protein</fullName>
    </recommendedName>
</protein>
<keyword evidence="1" id="KW-0812">Transmembrane</keyword>
<reference evidence="3 4" key="1">
    <citation type="journal article" date="2016" name="Mol. Biol. Evol.">
        <title>Comparative Genomics of Early-Diverging Mushroom-Forming Fungi Provides Insights into the Origins of Lignocellulose Decay Capabilities.</title>
        <authorList>
            <person name="Nagy L.G."/>
            <person name="Riley R."/>
            <person name="Tritt A."/>
            <person name="Adam C."/>
            <person name="Daum C."/>
            <person name="Floudas D."/>
            <person name="Sun H."/>
            <person name="Yadav J.S."/>
            <person name="Pangilinan J."/>
            <person name="Larsson K.H."/>
            <person name="Matsuura K."/>
            <person name="Barry K."/>
            <person name="Labutti K."/>
            <person name="Kuo R."/>
            <person name="Ohm R.A."/>
            <person name="Bhattacharya S.S."/>
            <person name="Shirouzu T."/>
            <person name="Yoshinaga Y."/>
            <person name="Martin F.M."/>
            <person name="Grigoriev I.V."/>
            <person name="Hibbett D.S."/>
        </authorList>
    </citation>
    <scope>NUCLEOTIDE SEQUENCE [LARGE SCALE GENOMIC DNA]</scope>
    <source>
        <strain evidence="3 4">HHB10207 ss-3</strain>
    </source>
</reference>
<organism evidence="3 4">
    <name type="scientific">Sistotremastrum suecicum HHB10207 ss-3</name>
    <dbReference type="NCBI Taxonomy" id="1314776"/>
    <lineage>
        <taxon>Eukaryota</taxon>
        <taxon>Fungi</taxon>
        <taxon>Dikarya</taxon>
        <taxon>Basidiomycota</taxon>
        <taxon>Agaricomycotina</taxon>
        <taxon>Agaricomycetes</taxon>
        <taxon>Sistotremastrales</taxon>
        <taxon>Sistotremastraceae</taxon>
        <taxon>Sistotremastrum</taxon>
    </lineage>
</organism>
<name>A0A166ASH2_9AGAM</name>
<evidence type="ECO:0000259" key="2">
    <source>
        <dbReference type="Pfam" id="PF09792"/>
    </source>
</evidence>
<gene>
    <name evidence="3" type="ORF">SISSUDRAFT_1130962</name>
</gene>
<evidence type="ECO:0000256" key="1">
    <source>
        <dbReference type="SAM" id="Phobius"/>
    </source>
</evidence>
<feature type="transmembrane region" description="Helical" evidence="1">
    <location>
        <begin position="36"/>
        <end position="57"/>
    </location>
</feature>
<evidence type="ECO:0000313" key="4">
    <source>
        <dbReference type="Proteomes" id="UP000076798"/>
    </source>
</evidence>
<dbReference type="AlphaFoldDB" id="A0A166ASH2"/>
<keyword evidence="4" id="KW-1185">Reference proteome</keyword>
<keyword evidence="1" id="KW-1133">Transmembrane helix</keyword>
<evidence type="ECO:0000313" key="3">
    <source>
        <dbReference type="EMBL" id="KZT35628.1"/>
    </source>
</evidence>
<accession>A0A166ASH2</accession>
<dbReference type="InterPro" id="IPR018620">
    <property type="entry name" value="Ubiquitin3-bd_protein_But2_C"/>
</dbReference>
<dbReference type="Proteomes" id="UP000076798">
    <property type="component" value="Unassembled WGS sequence"/>
</dbReference>
<keyword evidence="1" id="KW-0472">Membrane</keyword>
<sequence>MKDQKYSLLPSNEEDVGLFTGDNTEKNRSTTSSGSCIYITAILLTILNLSIFTGHLFSNVVDVNRLRPGDLPRPNQYPGIEKIDFNGTTYTKIVKQATPKQLYQVSRQDPDQVFPAGPRGHMTTFGWVGPDDRHFVLTNDISTIGQFRTRDYGAQQCTLHFYFPEEAKRPAHGWVDIPEVVSWEIRHHVDVKIWFLEAGEHLLNERTLTYNNMPARSHHLGTVTLSGNSTVMSERFHCKTDTLYTFEFECATENCFVDSWHDEEPPKVGVRMEHSTEEW</sequence>
<dbReference type="Pfam" id="PF09792">
    <property type="entry name" value="But2"/>
    <property type="match status" value="1"/>
</dbReference>
<feature type="domain" description="Ubiquitin 3 binding protein But2 C-terminal" evidence="2">
    <location>
        <begin position="98"/>
        <end position="251"/>
    </location>
</feature>
<proteinExistence type="predicted"/>
<dbReference type="EMBL" id="KV428133">
    <property type="protein sequence ID" value="KZT35628.1"/>
    <property type="molecule type" value="Genomic_DNA"/>
</dbReference>